<comment type="caution">
    <text evidence="2">The sequence shown here is derived from an EMBL/GenBank/DDBJ whole genome shotgun (WGS) entry which is preliminary data.</text>
</comment>
<dbReference type="InterPro" id="IPR015943">
    <property type="entry name" value="WD40/YVTN_repeat-like_dom_sf"/>
</dbReference>
<dbReference type="InterPro" id="IPR002372">
    <property type="entry name" value="PQQ_rpt_dom"/>
</dbReference>
<dbReference type="InterPro" id="IPR018391">
    <property type="entry name" value="PQQ_b-propeller_rpt"/>
</dbReference>
<feature type="domain" description="Pyrrolo-quinoline quinone repeat" evidence="1">
    <location>
        <begin position="555"/>
        <end position="631"/>
    </location>
</feature>
<dbReference type="PANTHER" id="PTHR34512">
    <property type="entry name" value="CELL SURFACE PROTEIN"/>
    <property type="match status" value="1"/>
</dbReference>
<dbReference type="EMBL" id="MFGW01000118">
    <property type="protein sequence ID" value="OGF65099.1"/>
    <property type="molecule type" value="Genomic_DNA"/>
</dbReference>
<dbReference type="InterPro" id="IPR011047">
    <property type="entry name" value="Quinoprotein_ADH-like_sf"/>
</dbReference>
<dbReference type="AlphaFoldDB" id="A0A1F5VNV5"/>
<sequence length="698" mass="79227">MKKSIALFTICLAFSLFVIGEEKESPARWEMYKGNPMNTGFTTTKALRTAPVVKWKFDTCSKRYLNSVIYADKLLVPANIGHLYRYDLETGKDLLLDPIKPGNPLSLVPYEIGDYFYASFQDWRFKQNKIIRFNMRTMNLELEHTLTEEYLSPVAANENYLYLAKNDGTVDAIDIATKEKRWSFKAEAGVSTRPTPYKDYVFIATQQGHLYALDAIDGSLRWQFKEGAGILTPPLVANDFLITVSLDGKVYLHEIKTGNLKWDLYTESGIVFSPTVVDETIYIGSSAGQINAITFNNLHLWNYKEIAGVGSPMTADKERVYFANQAGNIIALSRDKGEFIWKTPLENLVSSPLLLHESKLYFSAADYYYCLDAKTGGIRWFRKLPCDITSSPIMDDTNIYFGTFDGRFYAFNYKLGKYEWYHTSYGFIRGSGIILGDKIGYEAADNKFRIIDNKGKTELFTYNVMASDNFSPTASGNILLLDGLGYLVAYDWKEYKELWRTEVIDIQKWKVYTTPAIAEDLLVYGSNDQNFYARSLKDGKLKWTFPTEGLIRAAPSISNSIVFCASSDKNLYAVKLKDGKLKWKFTAEGFFMASPSIAYNTIYVGSFDTYFYAIDEKKGTLKWKFQSDGEITAPATIADNTVYFGNKKGTLYALDTQTGKELWHFNTPHPIVTAPIVKDSEVYFTSCDGYIYALKASQ</sequence>
<dbReference type="Pfam" id="PF13360">
    <property type="entry name" value="PQQ_2"/>
    <property type="match status" value="4"/>
</dbReference>
<dbReference type="SUPFAM" id="SSF50998">
    <property type="entry name" value="Quinoprotein alcohol dehydrogenase-like"/>
    <property type="match status" value="4"/>
</dbReference>
<feature type="domain" description="Pyrrolo-quinoline quinone repeat" evidence="1">
    <location>
        <begin position="152"/>
        <end position="343"/>
    </location>
</feature>
<accession>A0A1F5VNV5</accession>
<evidence type="ECO:0000259" key="1">
    <source>
        <dbReference type="Pfam" id="PF13360"/>
    </source>
</evidence>
<dbReference type="Gene3D" id="2.40.10.480">
    <property type="match status" value="1"/>
</dbReference>
<evidence type="ECO:0000313" key="3">
    <source>
        <dbReference type="Proteomes" id="UP000178943"/>
    </source>
</evidence>
<evidence type="ECO:0000313" key="2">
    <source>
        <dbReference type="EMBL" id="OGF65099.1"/>
    </source>
</evidence>
<organism evidence="2 3">
    <name type="scientific">Candidatus Fischerbacteria bacterium RBG_13_37_8</name>
    <dbReference type="NCBI Taxonomy" id="1817863"/>
    <lineage>
        <taxon>Bacteria</taxon>
        <taxon>Candidatus Fischeribacteriota</taxon>
    </lineage>
</organism>
<dbReference type="PANTHER" id="PTHR34512:SF30">
    <property type="entry name" value="OUTER MEMBRANE PROTEIN ASSEMBLY FACTOR BAMB"/>
    <property type="match status" value="1"/>
</dbReference>
<protein>
    <recommendedName>
        <fullName evidence="1">Pyrrolo-quinoline quinone repeat domain-containing protein</fullName>
    </recommendedName>
</protein>
<dbReference type="Gene3D" id="2.130.10.10">
    <property type="entry name" value="YVTN repeat-like/Quinoprotein amine dehydrogenase"/>
    <property type="match status" value="3"/>
</dbReference>
<feature type="domain" description="Pyrrolo-quinoline quinone repeat" evidence="1">
    <location>
        <begin position="635"/>
        <end position="696"/>
    </location>
</feature>
<dbReference type="Proteomes" id="UP000178943">
    <property type="component" value="Unassembled WGS sequence"/>
</dbReference>
<reference evidence="2 3" key="1">
    <citation type="journal article" date="2016" name="Nat. Commun.">
        <title>Thousands of microbial genomes shed light on interconnected biogeochemical processes in an aquifer system.</title>
        <authorList>
            <person name="Anantharaman K."/>
            <person name="Brown C.T."/>
            <person name="Hug L.A."/>
            <person name="Sharon I."/>
            <person name="Castelle C.J."/>
            <person name="Probst A.J."/>
            <person name="Thomas B.C."/>
            <person name="Singh A."/>
            <person name="Wilkins M.J."/>
            <person name="Karaoz U."/>
            <person name="Brodie E.L."/>
            <person name="Williams K.H."/>
            <person name="Hubbard S.S."/>
            <person name="Banfield J.F."/>
        </authorList>
    </citation>
    <scope>NUCLEOTIDE SEQUENCE [LARGE SCALE GENOMIC DNA]</scope>
</reference>
<gene>
    <name evidence="2" type="ORF">A2Y62_10490</name>
</gene>
<name>A0A1F5VNV5_9BACT</name>
<dbReference type="SMART" id="SM00564">
    <property type="entry name" value="PQQ"/>
    <property type="match status" value="13"/>
</dbReference>
<feature type="domain" description="Pyrrolo-quinoline quinone repeat" evidence="1">
    <location>
        <begin position="357"/>
        <end position="544"/>
    </location>
</feature>
<dbReference type="STRING" id="1817863.A2Y62_10490"/>
<proteinExistence type="predicted"/>